<dbReference type="InterPro" id="IPR036388">
    <property type="entry name" value="WH-like_DNA-bd_sf"/>
</dbReference>
<evidence type="ECO:0000256" key="4">
    <source>
        <dbReference type="ARBA" id="ARBA00023163"/>
    </source>
</evidence>
<dbReference type="RefSeq" id="WP_119053411.1">
    <property type="nucleotide sequence ID" value="NZ_CP032157.1"/>
</dbReference>
<dbReference type="PANTHER" id="PTHR43133:SF46">
    <property type="entry name" value="RNA POLYMERASE SIGMA-70 FACTOR ECF SUBFAMILY"/>
    <property type="match status" value="1"/>
</dbReference>
<reference evidence="7 8" key="1">
    <citation type="submission" date="2018-09" db="EMBL/GenBank/DDBJ databases">
        <title>Genome sequencing of strain 6GH32-13.</title>
        <authorList>
            <person name="Weon H.-Y."/>
            <person name="Heo J."/>
            <person name="Kwon S.-W."/>
        </authorList>
    </citation>
    <scope>NUCLEOTIDE SEQUENCE [LARGE SCALE GENOMIC DNA]</scope>
    <source>
        <strain evidence="7 8">5GH32-13</strain>
    </source>
</reference>
<evidence type="ECO:0000256" key="1">
    <source>
        <dbReference type="ARBA" id="ARBA00010641"/>
    </source>
</evidence>
<keyword evidence="3" id="KW-0731">Sigma factor</keyword>
<dbReference type="Gene3D" id="1.10.1740.10">
    <property type="match status" value="1"/>
</dbReference>
<feature type="domain" description="RNA polymerase sigma factor 70 region 4 type 2" evidence="6">
    <location>
        <begin position="125"/>
        <end position="175"/>
    </location>
</feature>
<evidence type="ECO:0000256" key="3">
    <source>
        <dbReference type="ARBA" id="ARBA00023082"/>
    </source>
</evidence>
<organism evidence="7 8">
    <name type="scientific">Paraflavitalea soli</name>
    <dbReference type="NCBI Taxonomy" id="2315862"/>
    <lineage>
        <taxon>Bacteria</taxon>
        <taxon>Pseudomonadati</taxon>
        <taxon>Bacteroidota</taxon>
        <taxon>Chitinophagia</taxon>
        <taxon>Chitinophagales</taxon>
        <taxon>Chitinophagaceae</taxon>
        <taxon>Paraflavitalea</taxon>
    </lineage>
</organism>
<dbReference type="Gene3D" id="1.10.10.10">
    <property type="entry name" value="Winged helix-like DNA-binding domain superfamily/Winged helix DNA-binding domain"/>
    <property type="match status" value="1"/>
</dbReference>
<dbReference type="Pfam" id="PF04542">
    <property type="entry name" value="Sigma70_r2"/>
    <property type="match status" value="1"/>
</dbReference>
<dbReference type="InterPro" id="IPR007627">
    <property type="entry name" value="RNA_pol_sigma70_r2"/>
</dbReference>
<evidence type="ECO:0000313" key="7">
    <source>
        <dbReference type="EMBL" id="AXY77535.1"/>
    </source>
</evidence>
<evidence type="ECO:0000259" key="5">
    <source>
        <dbReference type="Pfam" id="PF04542"/>
    </source>
</evidence>
<dbReference type="KEGG" id="pseg:D3H65_27685"/>
<feature type="domain" description="RNA polymerase sigma-70 region 2" evidence="5">
    <location>
        <begin position="25"/>
        <end position="87"/>
    </location>
</feature>
<sequence length="190" mass="21614">MPGTSDNNLMSDFHNNKPSAIQTIFSEYYASMVQYAHQLINDQQEAEEMVVNTFIKLIAMRRNFKTLADVKAFLLVTVRNACYDYLSCLDMERPSKKELLSLSDLVKTNKEGQPILFTTGMLLVLYEGINQLTPQCGEVFKLYFYNKMTTKDVAAQLDMPVKLVRAHKAKAVKFLRASLSQSLTITHSLN</sequence>
<dbReference type="GO" id="GO:0016987">
    <property type="term" value="F:sigma factor activity"/>
    <property type="evidence" value="ECO:0007669"/>
    <property type="project" value="UniProtKB-KW"/>
</dbReference>
<protein>
    <submittedName>
        <fullName evidence="7">Sigma-70 family RNA polymerase sigma factor</fullName>
    </submittedName>
</protein>
<dbReference type="SUPFAM" id="SSF88946">
    <property type="entry name" value="Sigma2 domain of RNA polymerase sigma factors"/>
    <property type="match status" value="1"/>
</dbReference>
<dbReference type="PANTHER" id="PTHR43133">
    <property type="entry name" value="RNA POLYMERASE ECF-TYPE SIGMA FACTO"/>
    <property type="match status" value="1"/>
</dbReference>
<evidence type="ECO:0000259" key="6">
    <source>
        <dbReference type="Pfam" id="PF08281"/>
    </source>
</evidence>
<dbReference type="InterPro" id="IPR013324">
    <property type="entry name" value="RNA_pol_sigma_r3/r4-like"/>
</dbReference>
<dbReference type="InterPro" id="IPR013325">
    <property type="entry name" value="RNA_pol_sigma_r2"/>
</dbReference>
<proteinExistence type="inferred from homology"/>
<dbReference type="NCBIfam" id="TIGR02937">
    <property type="entry name" value="sigma70-ECF"/>
    <property type="match status" value="1"/>
</dbReference>
<accession>A0A3B7N0J2</accession>
<dbReference type="InterPro" id="IPR039425">
    <property type="entry name" value="RNA_pol_sigma-70-like"/>
</dbReference>
<dbReference type="GO" id="GO:0003677">
    <property type="term" value="F:DNA binding"/>
    <property type="evidence" value="ECO:0007669"/>
    <property type="project" value="InterPro"/>
</dbReference>
<dbReference type="EMBL" id="CP032157">
    <property type="protein sequence ID" value="AXY77535.1"/>
    <property type="molecule type" value="Genomic_DNA"/>
</dbReference>
<dbReference type="AlphaFoldDB" id="A0A3B7N0J2"/>
<dbReference type="Proteomes" id="UP000263900">
    <property type="component" value="Chromosome"/>
</dbReference>
<dbReference type="OrthoDB" id="656273at2"/>
<dbReference type="SUPFAM" id="SSF88659">
    <property type="entry name" value="Sigma3 and sigma4 domains of RNA polymerase sigma factors"/>
    <property type="match status" value="1"/>
</dbReference>
<evidence type="ECO:0000313" key="8">
    <source>
        <dbReference type="Proteomes" id="UP000263900"/>
    </source>
</evidence>
<dbReference type="InterPro" id="IPR013249">
    <property type="entry name" value="RNA_pol_sigma70_r4_t2"/>
</dbReference>
<dbReference type="InterPro" id="IPR014284">
    <property type="entry name" value="RNA_pol_sigma-70_dom"/>
</dbReference>
<keyword evidence="2" id="KW-0805">Transcription regulation</keyword>
<gene>
    <name evidence="7" type="ORF">D3H65_27685</name>
</gene>
<comment type="similarity">
    <text evidence="1">Belongs to the sigma-70 factor family. ECF subfamily.</text>
</comment>
<name>A0A3B7N0J2_9BACT</name>
<dbReference type="GO" id="GO:0006352">
    <property type="term" value="P:DNA-templated transcription initiation"/>
    <property type="evidence" value="ECO:0007669"/>
    <property type="project" value="InterPro"/>
</dbReference>
<dbReference type="Pfam" id="PF08281">
    <property type="entry name" value="Sigma70_r4_2"/>
    <property type="match status" value="1"/>
</dbReference>
<keyword evidence="8" id="KW-1185">Reference proteome</keyword>
<keyword evidence="4" id="KW-0804">Transcription</keyword>
<evidence type="ECO:0000256" key="2">
    <source>
        <dbReference type="ARBA" id="ARBA00023015"/>
    </source>
</evidence>